<evidence type="ECO:0000259" key="1">
    <source>
        <dbReference type="PROSITE" id="PS50042"/>
    </source>
</evidence>
<dbReference type="Proteomes" id="UP000182800">
    <property type="component" value="Unassembled WGS sequence"/>
</dbReference>
<dbReference type="InterPro" id="IPR000595">
    <property type="entry name" value="cNMP-bd_dom"/>
</dbReference>
<dbReference type="EMBL" id="FMBM01000002">
    <property type="protein sequence ID" value="SCC81552.1"/>
    <property type="molecule type" value="Genomic_DNA"/>
</dbReference>
<dbReference type="PANTHER" id="PTHR10217">
    <property type="entry name" value="VOLTAGE AND LIGAND GATED POTASSIUM CHANNEL"/>
    <property type="match status" value="1"/>
</dbReference>
<evidence type="ECO:0000313" key="5">
    <source>
        <dbReference type="Proteomes" id="UP000182800"/>
    </source>
</evidence>
<gene>
    <name evidence="3" type="ORF">GA0071312_2497</name>
    <name evidence="2" type="ORF">HLUCCO17_03930</name>
</gene>
<dbReference type="InterPro" id="IPR014710">
    <property type="entry name" value="RmlC-like_jellyroll"/>
</dbReference>
<accession>A0A0P8A3D0</accession>
<reference evidence="3 5" key="2">
    <citation type="submission" date="2016-08" db="EMBL/GenBank/DDBJ databases">
        <authorList>
            <person name="Varghese N."/>
            <person name="Submissions Spin"/>
        </authorList>
    </citation>
    <scope>NUCLEOTIDE SEQUENCE [LARGE SCALE GENOMIC DNA]</scope>
    <source>
        <strain evidence="3 5">HL-109</strain>
    </source>
</reference>
<proteinExistence type="predicted"/>
<organism evidence="2 4">
    <name type="scientific">Saliniramus fredricksonii</name>
    <dbReference type="NCBI Taxonomy" id="1653334"/>
    <lineage>
        <taxon>Bacteria</taxon>
        <taxon>Pseudomonadati</taxon>
        <taxon>Pseudomonadota</taxon>
        <taxon>Alphaproteobacteria</taxon>
        <taxon>Hyphomicrobiales</taxon>
        <taxon>Salinarimonadaceae</taxon>
        <taxon>Saliniramus</taxon>
    </lineage>
</organism>
<dbReference type="Pfam" id="PF00027">
    <property type="entry name" value="cNMP_binding"/>
    <property type="match status" value="1"/>
</dbReference>
<dbReference type="PROSITE" id="PS50042">
    <property type="entry name" value="CNMP_BINDING_3"/>
    <property type="match status" value="1"/>
</dbReference>
<dbReference type="STRING" id="1653334.GA0071312_2497"/>
<dbReference type="Gene3D" id="2.60.120.10">
    <property type="entry name" value="Jelly Rolls"/>
    <property type="match status" value="1"/>
</dbReference>
<dbReference type="InterPro" id="IPR050818">
    <property type="entry name" value="KCNH_animal-type"/>
</dbReference>
<evidence type="ECO:0000313" key="4">
    <source>
        <dbReference type="Proteomes" id="UP000050497"/>
    </source>
</evidence>
<dbReference type="PANTHER" id="PTHR10217:SF435">
    <property type="entry name" value="POTASSIUM VOLTAGE-GATED CHANNEL PROTEIN EAG"/>
    <property type="match status" value="1"/>
</dbReference>
<name>A0A0P8A3D0_9HYPH</name>
<reference evidence="2 4" key="1">
    <citation type="submission" date="2015-09" db="EMBL/GenBank/DDBJ databases">
        <title>Identification and resolution of microdiversity through metagenomic sequencing of parallel consortia.</title>
        <authorList>
            <person name="Nelson W.C."/>
            <person name="Romine M.F."/>
            <person name="Lindemann S.R."/>
        </authorList>
    </citation>
    <scope>NUCLEOTIDE SEQUENCE [LARGE SCALE GENOMIC DNA]</scope>
    <source>
        <strain evidence="2">HL-109</strain>
    </source>
</reference>
<keyword evidence="5" id="KW-1185">Reference proteome</keyword>
<dbReference type="OrthoDB" id="9807547at2"/>
<sequence length="147" mass="15852">MSLDDDIAMLAQAPLLGLLERDALRLLAFAADKRRLRQGDVLFRKGDRSDAGYIVTEGEIGLDTGGGKPDLVAKRGDLIGQTALFIRGHRPATATARAPSVVLRLSVSLIRRVLEEYPEVAASMHAALAEELGAFNQELARLGTRFG</sequence>
<protein>
    <submittedName>
        <fullName evidence="2 3">Cyclic nucleotide-binding domain</fullName>
    </submittedName>
</protein>
<comment type="caution">
    <text evidence="2">The sequence shown here is derived from an EMBL/GenBank/DDBJ whole genome shotgun (WGS) entry which is preliminary data.</text>
</comment>
<dbReference type="SUPFAM" id="SSF51206">
    <property type="entry name" value="cAMP-binding domain-like"/>
    <property type="match status" value="1"/>
</dbReference>
<feature type="domain" description="Cyclic nucleotide-binding" evidence="1">
    <location>
        <begin position="15"/>
        <end position="131"/>
    </location>
</feature>
<dbReference type="GO" id="GO:0005886">
    <property type="term" value="C:plasma membrane"/>
    <property type="evidence" value="ECO:0007669"/>
    <property type="project" value="TreeGrafter"/>
</dbReference>
<dbReference type="CDD" id="cd00038">
    <property type="entry name" value="CAP_ED"/>
    <property type="match status" value="1"/>
</dbReference>
<evidence type="ECO:0000313" key="2">
    <source>
        <dbReference type="EMBL" id="KPQ11953.1"/>
    </source>
</evidence>
<dbReference type="RefSeq" id="WP_074445229.1">
    <property type="nucleotide sequence ID" value="NZ_FMBM01000002.1"/>
</dbReference>
<dbReference type="EMBL" id="LJSX01000004">
    <property type="protein sequence ID" value="KPQ11953.1"/>
    <property type="molecule type" value="Genomic_DNA"/>
</dbReference>
<dbReference type="GO" id="GO:0005249">
    <property type="term" value="F:voltage-gated potassium channel activity"/>
    <property type="evidence" value="ECO:0007669"/>
    <property type="project" value="TreeGrafter"/>
</dbReference>
<dbReference type="AlphaFoldDB" id="A0A0P8A3D0"/>
<evidence type="ECO:0000313" key="3">
    <source>
        <dbReference type="EMBL" id="SCC81552.1"/>
    </source>
</evidence>
<dbReference type="SMART" id="SM00100">
    <property type="entry name" value="cNMP"/>
    <property type="match status" value="1"/>
</dbReference>
<dbReference type="InterPro" id="IPR018490">
    <property type="entry name" value="cNMP-bd_dom_sf"/>
</dbReference>
<dbReference type="GO" id="GO:0042391">
    <property type="term" value="P:regulation of membrane potential"/>
    <property type="evidence" value="ECO:0007669"/>
    <property type="project" value="TreeGrafter"/>
</dbReference>
<dbReference type="Proteomes" id="UP000050497">
    <property type="component" value="Unassembled WGS sequence"/>
</dbReference>